<name>A0ABT8C1T2_9BACT</name>
<keyword evidence="1" id="KW-0732">Signal</keyword>
<dbReference type="Proteomes" id="UP001236663">
    <property type="component" value="Unassembled WGS sequence"/>
</dbReference>
<proteinExistence type="predicted"/>
<feature type="chain" id="PRO_5046155849" description="Outer membrane protein beta-barrel domain-containing protein" evidence="1">
    <location>
        <begin position="23"/>
        <end position="229"/>
    </location>
</feature>
<protein>
    <recommendedName>
        <fullName evidence="4">Outer membrane protein beta-barrel domain-containing protein</fullName>
    </recommendedName>
</protein>
<comment type="caution">
    <text evidence="2">The sequence shown here is derived from an EMBL/GenBank/DDBJ whole genome shotgun (WGS) entry which is preliminary data.</text>
</comment>
<sequence length="229" mass="25396">MKVRLLLLVLLSTSFTILNGNAQQLLGGIHLKPGIPTGDFHQASGISVVSELSAGALYGIKGSPLFIGAELGYGRYGTAVTRRRDIFPGVNQRYRIRRNNNYVNLMGVVRLMPDFDSGFRPFLEGQIGGIHTFTRSRIRENRLADPIASGTEHYDWALMLQAGAGVMVAVNSSRDTFVELKVNYVNSGEINYLTRDSATYNEQGELMLATKRSGFNMIQPSFALKYKFH</sequence>
<accession>A0ABT8C1T2</accession>
<dbReference type="EMBL" id="JAUFQS010000003">
    <property type="protein sequence ID" value="MDN3686696.1"/>
    <property type="molecule type" value="Genomic_DNA"/>
</dbReference>
<evidence type="ECO:0000256" key="1">
    <source>
        <dbReference type="SAM" id="SignalP"/>
    </source>
</evidence>
<reference evidence="3" key="1">
    <citation type="journal article" date="2019" name="Int. J. Syst. Evol. Microbiol.">
        <title>The Global Catalogue of Microorganisms (GCM) 10K type strain sequencing project: providing services to taxonomists for standard genome sequencing and annotation.</title>
        <authorList>
            <consortium name="The Broad Institute Genomics Platform"/>
            <consortium name="The Broad Institute Genome Sequencing Center for Infectious Disease"/>
            <person name="Wu L."/>
            <person name="Ma J."/>
        </authorList>
    </citation>
    <scope>NUCLEOTIDE SEQUENCE [LARGE SCALE GENOMIC DNA]</scope>
    <source>
        <strain evidence="3">CECT 7706</strain>
    </source>
</reference>
<dbReference type="Gene3D" id="2.40.160.20">
    <property type="match status" value="1"/>
</dbReference>
<dbReference type="SUPFAM" id="SSF56925">
    <property type="entry name" value="OMPA-like"/>
    <property type="match status" value="1"/>
</dbReference>
<feature type="signal peptide" evidence="1">
    <location>
        <begin position="1"/>
        <end position="22"/>
    </location>
</feature>
<gene>
    <name evidence="2" type="ORF">QWZ15_02535</name>
</gene>
<dbReference type="InterPro" id="IPR011250">
    <property type="entry name" value="OMP/PagP_B-barrel"/>
</dbReference>
<organism evidence="2 3">
    <name type="scientific">Cyclobacterium jeungdonense</name>
    <dbReference type="NCBI Taxonomy" id="708087"/>
    <lineage>
        <taxon>Bacteria</taxon>
        <taxon>Pseudomonadati</taxon>
        <taxon>Bacteroidota</taxon>
        <taxon>Cytophagia</taxon>
        <taxon>Cytophagales</taxon>
        <taxon>Cyclobacteriaceae</taxon>
        <taxon>Cyclobacterium</taxon>
    </lineage>
</organism>
<dbReference type="RefSeq" id="WP_163384843.1">
    <property type="nucleotide sequence ID" value="NZ_JAUFQS010000003.1"/>
</dbReference>
<evidence type="ECO:0008006" key="4">
    <source>
        <dbReference type="Google" id="ProtNLM"/>
    </source>
</evidence>
<evidence type="ECO:0000313" key="3">
    <source>
        <dbReference type="Proteomes" id="UP001236663"/>
    </source>
</evidence>
<evidence type="ECO:0000313" key="2">
    <source>
        <dbReference type="EMBL" id="MDN3686696.1"/>
    </source>
</evidence>
<keyword evidence="3" id="KW-1185">Reference proteome</keyword>